<evidence type="ECO:0000256" key="5">
    <source>
        <dbReference type="ARBA" id="ARBA00023136"/>
    </source>
</evidence>
<comment type="similarity">
    <text evidence="6">Belongs to the sodium:neurotransmitter symporter (SNF) (TC 2.A.22) family.</text>
</comment>
<proteinExistence type="inferred from homology"/>
<dbReference type="GO" id="GO:0016020">
    <property type="term" value="C:membrane"/>
    <property type="evidence" value="ECO:0007669"/>
    <property type="project" value="UniProtKB-SubCell"/>
</dbReference>
<feature type="transmembrane region" description="Helical" evidence="7">
    <location>
        <begin position="259"/>
        <end position="279"/>
    </location>
</feature>
<feature type="transmembrane region" description="Helical" evidence="7">
    <location>
        <begin position="214"/>
        <end position="238"/>
    </location>
</feature>
<feature type="transmembrane region" description="Helical" evidence="7">
    <location>
        <begin position="310"/>
        <end position="330"/>
    </location>
</feature>
<dbReference type="PROSITE" id="PS00610">
    <property type="entry name" value="NA_NEUROTRAN_SYMP_1"/>
    <property type="match status" value="1"/>
</dbReference>
<keyword evidence="2 6" id="KW-0813">Transport</keyword>
<evidence type="ECO:0000256" key="3">
    <source>
        <dbReference type="ARBA" id="ARBA00022692"/>
    </source>
</evidence>
<keyword evidence="4 7" id="KW-1133">Transmembrane helix</keyword>
<dbReference type="AlphaFoldDB" id="A0A6A8MBR1"/>
<organism evidence="8">
    <name type="scientific">Baileyella intestinalis</name>
    <dbReference type="NCBI Taxonomy" id="2606709"/>
    <lineage>
        <taxon>Bacteria</taxon>
        <taxon>Bacillati</taxon>
        <taxon>Bacillota</taxon>
        <taxon>Clostridia</taxon>
        <taxon>Peptostreptococcales</taxon>
        <taxon>Anaerovoracaceae</taxon>
        <taxon>Baileyella</taxon>
    </lineage>
</organism>
<feature type="transmembrane region" description="Helical" evidence="7">
    <location>
        <begin position="432"/>
        <end position="457"/>
    </location>
</feature>
<protein>
    <recommendedName>
        <fullName evidence="6">Transporter</fullName>
    </recommendedName>
</protein>
<feature type="transmembrane region" description="Helical" evidence="7">
    <location>
        <begin position="97"/>
        <end position="118"/>
    </location>
</feature>
<comment type="caution">
    <text evidence="8">The sequence shown here is derived from an EMBL/GenBank/DDBJ whole genome shotgun (WGS) entry which is preliminary data.</text>
</comment>
<dbReference type="PROSITE" id="PS50267">
    <property type="entry name" value="NA_NEUROTRAN_SYMP_3"/>
    <property type="match status" value="1"/>
</dbReference>
<evidence type="ECO:0000256" key="2">
    <source>
        <dbReference type="ARBA" id="ARBA00022448"/>
    </source>
</evidence>
<comment type="subcellular location">
    <subcellularLocation>
        <location evidence="1">Membrane</location>
        <topology evidence="1">Multi-pass membrane protein</topology>
    </subcellularLocation>
</comment>
<dbReference type="SUPFAM" id="SSF161070">
    <property type="entry name" value="SNF-like"/>
    <property type="match status" value="1"/>
</dbReference>
<accession>A0A6A8MBR1</accession>
<evidence type="ECO:0000313" key="8">
    <source>
        <dbReference type="EMBL" id="MST68746.1"/>
    </source>
</evidence>
<evidence type="ECO:0000256" key="1">
    <source>
        <dbReference type="ARBA" id="ARBA00004141"/>
    </source>
</evidence>
<name>A0A6A8MBR1_9FIRM</name>
<dbReference type="Gene3D" id="1.20.1740.10">
    <property type="entry name" value="Amino acid/polyamine transporter I"/>
    <property type="match status" value="1"/>
</dbReference>
<feature type="transmembrane region" description="Helical" evidence="7">
    <location>
        <begin position="138"/>
        <end position="165"/>
    </location>
</feature>
<feature type="transmembrane region" description="Helical" evidence="7">
    <location>
        <begin position="12"/>
        <end position="34"/>
    </location>
</feature>
<feature type="transmembrane region" description="Helical" evidence="7">
    <location>
        <begin position="46"/>
        <end position="66"/>
    </location>
</feature>
<dbReference type="RefSeq" id="WP_154572220.1">
    <property type="nucleotide sequence ID" value="NZ_DBEZJY010000023.1"/>
</dbReference>
<dbReference type="CDD" id="cd10336">
    <property type="entry name" value="SLC6sbd_Tyt1-Like"/>
    <property type="match status" value="1"/>
</dbReference>
<dbReference type="GO" id="GO:0015293">
    <property type="term" value="F:symporter activity"/>
    <property type="evidence" value="ECO:0007669"/>
    <property type="project" value="UniProtKB-KW"/>
</dbReference>
<keyword evidence="6" id="KW-0769">Symport</keyword>
<evidence type="ECO:0000256" key="6">
    <source>
        <dbReference type="RuleBase" id="RU003732"/>
    </source>
</evidence>
<reference evidence="8" key="1">
    <citation type="submission" date="2019-09" db="EMBL/GenBank/DDBJ databases">
        <title>In-depth cultivation of the pig gut microbiome towards novel bacterial diversity and tailored functional studies.</title>
        <authorList>
            <person name="Wylensek D."/>
            <person name="Hitch T.C.A."/>
            <person name="Clavel T."/>
        </authorList>
    </citation>
    <scope>NUCLEOTIDE SEQUENCE</scope>
    <source>
        <strain evidence="8">RF-744-FAT-WT-3</strain>
    </source>
</reference>
<keyword evidence="5 7" id="KW-0472">Membrane</keyword>
<dbReference type="Pfam" id="PF00209">
    <property type="entry name" value="SNF"/>
    <property type="match status" value="2"/>
</dbReference>
<evidence type="ECO:0000256" key="7">
    <source>
        <dbReference type="SAM" id="Phobius"/>
    </source>
</evidence>
<dbReference type="InterPro" id="IPR047218">
    <property type="entry name" value="YocR/YhdH-like"/>
</dbReference>
<feature type="transmembrane region" description="Helical" evidence="7">
    <location>
        <begin position="177"/>
        <end position="194"/>
    </location>
</feature>
<dbReference type="EMBL" id="VUNB01000003">
    <property type="protein sequence ID" value="MST68746.1"/>
    <property type="molecule type" value="Genomic_DNA"/>
</dbReference>
<dbReference type="NCBIfam" id="NF037979">
    <property type="entry name" value="Na_transp"/>
    <property type="match status" value="1"/>
</dbReference>
<gene>
    <name evidence="8" type="ORF">FYJ66_03965</name>
</gene>
<evidence type="ECO:0000256" key="4">
    <source>
        <dbReference type="ARBA" id="ARBA00022989"/>
    </source>
</evidence>
<dbReference type="InterPro" id="IPR037272">
    <property type="entry name" value="SNS_sf"/>
</dbReference>
<dbReference type="PANTHER" id="PTHR42948:SF1">
    <property type="entry name" value="TRANSPORTER"/>
    <property type="match status" value="1"/>
</dbReference>
<dbReference type="PANTHER" id="PTHR42948">
    <property type="entry name" value="TRANSPORTER"/>
    <property type="match status" value="1"/>
</dbReference>
<feature type="transmembrane region" description="Helical" evidence="7">
    <location>
        <begin position="392"/>
        <end position="411"/>
    </location>
</feature>
<keyword evidence="3 6" id="KW-0812">Transmembrane</keyword>
<sequence>MNENGKAAKRSSFSGSIGYVMAAAGSAVGLGNIWRFPYLAAKYGGGAFLLTYIILVVTFGYTLMLAETALGRKAKKSVVGTYKLYAGNTGKAKLGGWINAIVPLIITPYYSVIGGWVFKYFFEYLKGGAKEAAGDSYFGSFITSTSGSMLWFLIFAVCTMVVIFMGVENGIERVSKVMMPVLVVLAFIIAIYSMTRPGALAGVKYFLVPNFHHFSWMTVVAALGQMFYSLSLAMGILFTYGSYMKDDVDIEHAGNQVQIFDSLVAILAGLMIIPAVFAYSGGTAENLSAGPSLMFITLPKVFADMGGSNIIGAAFFLLVLFAALTSSISLAETCTSTFQDELKISRNKAAVLTVVIIVVLGSLSSLGYSALANVKIIGMQMLDFFDFTSNSVLMPIAAFATCLLVVKGVGLDQFSSIVKETSGFRREALFRVFVKYVAPVFLLVIFASSVASAFGLFSL</sequence>
<feature type="transmembrane region" description="Helical" evidence="7">
    <location>
        <begin position="350"/>
        <end position="372"/>
    </location>
</feature>
<dbReference type="InterPro" id="IPR000175">
    <property type="entry name" value="Na/ntran_symport"/>
</dbReference>
<dbReference type="PRINTS" id="PR00176">
    <property type="entry name" value="NANEUSMPORT"/>
</dbReference>